<sequence length="219" mass="26006">RHFSVGIQLNWRGKRFGSQSTPRIIIGTWAYFTDVNTKVEDRYKTTAVFLHTERSIDRPFVHPTHLQRGTLDHFLIDLFVLTRVTMEHIIEIEKSIDPMRRIEELAELMLTWPIEDQVLDVDKIWSYFVKAHCSEQAHLDKDRFCDQLRHYAEHAVRHQAQKCMVPQNLQHFVDKNLSSYVERAFFSLQLILGEDYSIRIDRSNRSLTQRVRLRLLICG</sequence>
<evidence type="ECO:0000313" key="1">
    <source>
        <dbReference type="EMBL" id="GMT32312.1"/>
    </source>
</evidence>
<feature type="non-terminal residue" evidence="1">
    <location>
        <position position="1"/>
    </location>
</feature>
<keyword evidence="2" id="KW-1185">Reference proteome</keyword>
<dbReference type="EMBL" id="BTSY01000006">
    <property type="protein sequence ID" value="GMT32312.1"/>
    <property type="molecule type" value="Genomic_DNA"/>
</dbReference>
<organism evidence="1 2">
    <name type="scientific">Pristionchus fissidentatus</name>
    <dbReference type="NCBI Taxonomy" id="1538716"/>
    <lineage>
        <taxon>Eukaryota</taxon>
        <taxon>Metazoa</taxon>
        <taxon>Ecdysozoa</taxon>
        <taxon>Nematoda</taxon>
        <taxon>Chromadorea</taxon>
        <taxon>Rhabditida</taxon>
        <taxon>Rhabditina</taxon>
        <taxon>Diplogasteromorpha</taxon>
        <taxon>Diplogasteroidea</taxon>
        <taxon>Neodiplogasteridae</taxon>
        <taxon>Pristionchus</taxon>
    </lineage>
</organism>
<reference evidence="1" key="1">
    <citation type="submission" date="2023-10" db="EMBL/GenBank/DDBJ databases">
        <title>Genome assembly of Pristionchus species.</title>
        <authorList>
            <person name="Yoshida K."/>
            <person name="Sommer R.J."/>
        </authorList>
    </citation>
    <scope>NUCLEOTIDE SEQUENCE</scope>
    <source>
        <strain evidence="1">RS5133</strain>
    </source>
</reference>
<comment type="caution">
    <text evidence="1">The sequence shown here is derived from an EMBL/GenBank/DDBJ whole genome shotgun (WGS) entry which is preliminary data.</text>
</comment>
<dbReference type="AlphaFoldDB" id="A0AAV5WMQ6"/>
<protein>
    <submittedName>
        <fullName evidence="1">Uncharacterized protein</fullName>
    </submittedName>
</protein>
<feature type="non-terminal residue" evidence="1">
    <location>
        <position position="219"/>
    </location>
</feature>
<gene>
    <name evidence="1" type="ORF">PFISCL1PPCAC_23609</name>
</gene>
<dbReference type="Proteomes" id="UP001432322">
    <property type="component" value="Unassembled WGS sequence"/>
</dbReference>
<evidence type="ECO:0000313" key="2">
    <source>
        <dbReference type="Proteomes" id="UP001432322"/>
    </source>
</evidence>
<proteinExistence type="predicted"/>
<name>A0AAV5WMQ6_9BILA</name>
<accession>A0AAV5WMQ6</accession>